<proteinExistence type="predicted"/>
<reference evidence="2 3" key="1">
    <citation type="submission" date="2017-02" db="EMBL/GenBank/DDBJ databases">
        <authorList>
            <person name="Peterson S.W."/>
        </authorList>
    </citation>
    <scope>NUCLEOTIDE SEQUENCE [LARGE SCALE GENOMIC DNA]</scope>
    <source>
        <strain evidence="2 3">DSM 22335</strain>
    </source>
</reference>
<dbReference type="Gene3D" id="3.40.630.30">
    <property type="match status" value="1"/>
</dbReference>
<accession>A0A1T4N4Y9</accession>
<keyword evidence="2" id="KW-0808">Transferase</keyword>
<gene>
    <name evidence="2" type="ORF">SAMN04488132_10496</name>
</gene>
<dbReference type="RefSeq" id="WP_078831081.1">
    <property type="nucleotide sequence ID" value="NZ_FUWH01000004.1"/>
</dbReference>
<dbReference type="SUPFAM" id="SSF55729">
    <property type="entry name" value="Acyl-CoA N-acyltransferases (Nat)"/>
    <property type="match status" value="1"/>
</dbReference>
<dbReference type="AlphaFoldDB" id="A0A1T4N4Y9"/>
<dbReference type="InterPro" id="IPR000182">
    <property type="entry name" value="GNAT_dom"/>
</dbReference>
<evidence type="ECO:0000313" key="2">
    <source>
        <dbReference type="EMBL" id="SJZ74313.1"/>
    </source>
</evidence>
<dbReference type="STRING" id="413434.SAMN04488132_10496"/>
<protein>
    <submittedName>
        <fullName evidence="2">Acetyltransferase (GNAT) family protein</fullName>
    </submittedName>
</protein>
<dbReference type="Proteomes" id="UP000190888">
    <property type="component" value="Unassembled WGS sequence"/>
</dbReference>
<feature type="domain" description="N-acetyltransferase" evidence="1">
    <location>
        <begin position="1"/>
        <end position="141"/>
    </location>
</feature>
<dbReference type="EMBL" id="FUWH01000004">
    <property type="protein sequence ID" value="SJZ74313.1"/>
    <property type="molecule type" value="Genomic_DNA"/>
</dbReference>
<evidence type="ECO:0000259" key="1">
    <source>
        <dbReference type="PROSITE" id="PS51186"/>
    </source>
</evidence>
<dbReference type="OrthoDB" id="9803233at2"/>
<dbReference type="GO" id="GO:0016747">
    <property type="term" value="F:acyltransferase activity, transferring groups other than amino-acyl groups"/>
    <property type="evidence" value="ECO:0007669"/>
    <property type="project" value="InterPro"/>
</dbReference>
<organism evidence="2 3">
    <name type="scientific">Sediminibacterium ginsengisoli</name>
    <dbReference type="NCBI Taxonomy" id="413434"/>
    <lineage>
        <taxon>Bacteria</taxon>
        <taxon>Pseudomonadati</taxon>
        <taxon>Bacteroidota</taxon>
        <taxon>Chitinophagia</taxon>
        <taxon>Chitinophagales</taxon>
        <taxon>Chitinophagaceae</taxon>
        <taxon>Sediminibacterium</taxon>
    </lineage>
</organism>
<name>A0A1T4N4Y9_9BACT</name>
<dbReference type="PROSITE" id="PS51186">
    <property type="entry name" value="GNAT"/>
    <property type="match status" value="1"/>
</dbReference>
<dbReference type="Pfam" id="PF00583">
    <property type="entry name" value="Acetyltransf_1"/>
    <property type="match status" value="1"/>
</dbReference>
<keyword evidence="3" id="KW-1185">Reference proteome</keyword>
<dbReference type="CDD" id="cd04301">
    <property type="entry name" value="NAT_SF"/>
    <property type="match status" value="1"/>
</dbReference>
<evidence type="ECO:0000313" key="3">
    <source>
        <dbReference type="Proteomes" id="UP000190888"/>
    </source>
</evidence>
<sequence length="142" mass="15775">MIIVLQNNPDAKSLLESFTEKMGSSRETFRYFSTRSFDVIDTHIYTILVIDEKGSPIGYGHLDPAEDIIWLGICVSEAATGKGVGNIIMNDLLNKAGELNIPEITLKVDSQNQRAVTLYKKFNFEIVSGGGEYFIMKYSVAS</sequence>
<dbReference type="InterPro" id="IPR016181">
    <property type="entry name" value="Acyl_CoA_acyltransferase"/>
</dbReference>